<organism evidence="9 10">
    <name type="scientific">Priapulus caudatus</name>
    <name type="common">Priapulid worm</name>
    <dbReference type="NCBI Taxonomy" id="37621"/>
    <lineage>
        <taxon>Eukaryota</taxon>
        <taxon>Metazoa</taxon>
        <taxon>Ecdysozoa</taxon>
        <taxon>Scalidophora</taxon>
        <taxon>Priapulida</taxon>
        <taxon>Priapulimorpha</taxon>
        <taxon>Priapulimorphida</taxon>
        <taxon>Priapulidae</taxon>
        <taxon>Priapulus</taxon>
    </lineage>
</organism>
<proteinExistence type="inferred from homology"/>
<comment type="cofactor">
    <cofactor evidence="1">
        <name>a divalent metal cation</name>
        <dbReference type="ChEBI" id="CHEBI:60240"/>
    </cofactor>
</comment>
<evidence type="ECO:0000256" key="4">
    <source>
        <dbReference type="ARBA" id="ARBA00022722"/>
    </source>
</evidence>
<evidence type="ECO:0000256" key="5">
    <source>
        <dbReference type="ARBA" id="ARBA00022723"/>
    </source>
</evidence>
<evidence type="ECO:0000256" key="6">
    <source>
        <dbReference type="ARBA" id="ARBA00022801"/>
    </source>
</evidence>
<evidence type="ECO:0000313" key="9">
    <source>
        <dbReference type="Proteomes" id="UP000695022"/>
    </source>
</evidence>
<keyword evidence="4" id="KW-0540">Nuclease</keyword>
<evidence type="ECO:0000259" key="8">
    <source>
        <dbReference type="Pfam" id="PF13359"/>
    </source>
</evidence>
<name>A0ABM1EED2_PRICU</name>
<keyword evidence="7" id="KW-0539">Nucleus</keyword>
<dbReference type="GeneID" id="106811450"/>
<sequence length="380" mass="43190">MSRRSQFGHFNRLMPELGTKILHLSTISSELPPDMFDELLTRTLNPRITKQDTNYRKAIDPGLKLAATLRHLASGDTYASMKFDFRIPSNTFSLVVKKVCQAIVDEYKNEVIKCPTTPAEWAAVAEQFERRWNVPHGCGALDGKHVAIRKPANSGSLYHNYQGFFSIVLMGLVDADYNFLWIDVGGDGYMSDAMIFNESELKECLADGSIGFPQPSPLPNDDRNMPYFILADDAFGLRSYLMKPYSQRNLTKEQRICNYRISRGRRIVENGFGILAQRWQVLLGTMQQEPDTARLIVEACVCLHNLMRMRYPTLQNAALDHEDGYHDVVPGAWRQHANMHDVDQAKGPNTDSTAAKKQREYLKLYFNSAAGSVPWQDRMI</sequence>
<keyword evidence="9" id="KW-1185">Reference proteome</keyword>
<accession>A0ABM1EED2</accession>
<evidence type="ECO:0000256" key="7">
    <source>
        <dbReference type="ARBA" id="ARBA00023242"/>
    </source>
</evidence>
<evidence type="ECO:0000313" key="10">
    <source>
        <dbReference type="RefSeq" id="XP_014670553.1"/>
    </source>
</evidence>
<dbReference type="RefSeq" id="XP_014670553.1">
    <property type="nucleotide sequence ID" value="XM_014815067.1"/>
</dbReference>
<dbReference type="InterPro" id="IPR027806">
    <property type="entry name" value="HARBI1_dom"/>
</dbReference>
<dbReference type="PANTHER" id="PTHR22930:SF198">
    <property type="entry name" value="DDE TNP4 DOMAIN-CONTAINING PROTEIN"/>
    <property type="match status" value="1"/>
</dbReference>
<protein>
    <submittedName>
        <fullName evidence="10">Uncharacterized protein LOC106811450</fullName>
    </submittedName>
</protein>
<keyword evidence="6" id="KW-0378">Hydrolase</keyword>
<dbReference type="InterPro" id="IPR045249">
    <property type="entry name" value="HARBI1-like"/>
</dbReference>
<evidence type="ECO:0000256" key="2">
    <source>
        <dbReference type="ARBA" id="ARBA00004123"/>
    </source>
</evidence>
<dbReference type="Proteomes" id="UP000695022">
    <property type="component" value="Unplaced"/>
</dbReference>
<evidence type="ECO:0000256" key="1">
    <source>
        <dbReference type="ARBA" id="ARBA00001968"/>
    </source>
</evidence>
<evidence type="ECO:0000256" key="3">
    <source>
        <dbReference type="ARBA" id="ARBA00006958"/>
    </source>
</evidence>
<reference evidence="10" key="1">
    <citation type="submission" date="2025-08" db="UniProtKB">
        <authorList>
            <consortium name="RefSeq"/>
        </authorList>
    </citation>
    <scope>IDENTIFICATION</scope>
</reference>
<keyword evidence="5" id="KW-0479">Metal-binding</keyword>
<comment type="similarity">
    <text evidence="3">Belongs to the HARBI1 family.</text>
</comment>
<gene>
    <name evidence="10" type="primary">LOC106811450</name>
</gene>
<dbReference type="Pfam" id="PF13359">
    <property type="entry name" value="DDE_Tnp_4"/>
    <property type="match status" value="1"/>
</dbReference>
<comment type="subcellular location">
    <subcellularLocation>
        <location evidence="2">Nucleus</location>
    </subcellularLocation>
</comment>
<dbReference type="PANTHER" id="PTHR22930">
    <property type="match status" value="1"/>
</dbReference>
<feature type="domain" description="DDE Tnp4" evidence="8">
    <location>
        <begin position="141"/>
        <end position="305"/>
    </location>
</feature>